<protein>
    <submittedName>
        <fullName evidence="1">Uncharacterized protein</fullName>
    </submittedName>
</protein>
<dbReference type="Proteomes" id="UP000499080">
    <property type="component" value="Unassembled WGS sequence"/>
</dbReference>
<evidence type="ECO:0000313" key="2">
    <source>
        <dbReference type="Proteomes" id="UP000499080"/>
    </source>
</evidence>
<dbReference type="AlphaFoldDB" id="A0A4Y2K8I4"/>
<keyword evidence="2" id="KW-1185">Reference proteome</keyword>
<evidence type="ECO:0000313" key="1">
    <source>
        <dbReference type="EMBL" id="GBM98750.1"/>
    </source>
</evidence>
<name>A0A4Y2K8I4_ARAVE</name>
<comment type="caution">
    <text evidence="1">The sequence shown here is derived from an EMBL/GenBank/DDBJ whole genome shotgun (WGS) entry which is preliminary data.</text>
</comment>
<sequence length="71" mass="8063">MNLNGFFVSHLDLPGRKQICSKSVEARHHHARLSILRRLRSLMMSPPSVNSCVRLRRNAVITGKKSRVPDS</sequence>
<organism evidence="1 2">
    <name type="scientific">Araneus ventricosus</name>
    <name type="common">Orbweaver spider</name>
    <name type="synonym">Epeira ventricosa</name>
    <dbReference type="NCBI Taxonomy" id="182803"/>
    <lineage>
        <taxon>Eukaryota</taxon>
        <taxon>Metazoa</taxon>
        <taxon>Ecdysozoa</taxon>
        <taxon>Arthropoda</taxon>
        <taxon>Chelicerata</taxon>
        <taxon>Arachnida</taxon>
        <taxon>Araneae</taxon>
        <taxon>Araneomorphae</taxon>
        <taxon>Entelegynae</taxon>
        <taxon>Araneoidea</taxon>
        <taxon>Araneidae</taxon>
        <taxon>Araneus</taxon>
    </lineage>
</organism>
<gene>
    <name evidence="1" type="ORF">AVEN_74723_1</name>
</gene>
<proteinExistence type="predicted"/>
<reference evidence="1 2" key="1">
    <citation type="journal article" date="2019" name="Sci. Rep.">
        <title>Orb-weaving spider Araneus ventricosus genome elucidates the spidroin gene catalogue.</title>
        <authorList>
            <person name="Kono N."/>
            <person name="Nakamura H."/>
            <person name="Ohtoshi R."/>
            <person name="Moran D.A.P."/>
            <person name="Shinohara A."/>
            <person name="Yoshida Y."/>
            <person name="Fujiwara M."/>
            <person name="Mori M."/>
            <person name="Tomita M."/>
            <person name="Arakawa K."/>
        </authorList>
    </citation>
    <scope>NUCLEOTIDE SEQUENCE [LARGE SCALE GENOMIC DNA]</scope>
</reference>
<accession>A0A4Y2K8I4</accession>
<dbReference type="EMBL" id="BGPR01113676">
    <property type="protein sequence ID" value="GBM98750.1"/>
    <property type="molecule type" value="Genomic_DNA"/>
</dbReference>